<keyword evidence="1" id="KW-0472">Membrane</keyword>
<evidence type="ECO:0000259" key="2">
    <source>
        <dbReference type="Pfam" id="PF11127"/>
    </source>
</evidence>
<dbReference type="InterPro" id="IPR021309">
    <property type="entry name" value="YgaP-like_TM"/>
</dbReference>
<feature type="domain" description="Inner membrane protein YgaP-like transmembrane" evidence="2">
    <location>
        <begin position="1"/>
        <end position="66"/>
    </location>
</feature>
<protein>
    <recommendedName>
        <fullName evidence="2">Inner membrane protein YgaP-like transmembrane domain-containing protein</fullName>
    </recommendedName>
</protein>
<organism evidence="3 4">
    <name type="scientific">Rurimicrobium arvi</name>
    <dbReference type="NCBI Taxonomy" id="2049916"/>
    <lineage>
        <taxon>Bacteria</taxon>
        <taxon>Pseudomonadati</taxon>
        <taxon>Bacteroidota</taxon>
        <taxon>Chitinophagia</taxon>
        <taxon>Chitinophagales</taxon>
        <taxon>Chitinophagaceae</taxon>
        <taxon>Rurimicrobium</taxon>
    </lineage>
</organism>
<gene>
    <name evidence="3" type="ORF">GCM10023092_26660</name>
</gene>
<evidence type="ECO:0000256" key="1">
    <source>
        <dbReference type="SAM" id="Phobius"/>
    </source>
</evidence>
<keyword evidence="1" id="KW-1133">Transmembrane helix</keyword>
<dbReference type="Proteomes" id="UP001501410">
    <property type="component" value="Unassembled WGS sequence"/>
</dbReference>
<dbReference type="Pfam" id="PF11127">
    <property type="entry name" value="YgaP-like_TM"/>
    <property type="match status" value="1"/>
</dbReference>
<comment type="caution">
    <text evidence="3">The sequence shown here is derived from an EMBL/GenBank/DDBJ whole genome shotgun (WGS) entry which is preliminary data.</text>
</comment>
<dbReference type="EMBL" id="BAABEZ010000024">
    <property type="protein sequence ID" value="GAA4458400.1"/>
    <property type="molecule type" value="Genomic_DNA"/>
</dbReference>
<sequence>MKQNVGPADKLIRILAAIVIGALYLSGRISGAVAIVLAIVAIVFLLTGLIGFCPLYLPFGISTRKKQQ</sequence>
<name>A0ABP8MYX0_9BACT</name>
<feature type="transmembrane region" description="Helical" evidence="1">
    <location>
        <begin position="35"/>
        <end position="57"/>
    </location>
</feature>
<keyword evidence="1" id="KW-0812">Transmembrane</keyword>
<dbReference type="RefSeq" id="WP_344828162.1">
    <property type="nucleotide sequence ID" value="NZ_BAABEZ010000024.1"/>
</dbReference>
<evidence type="ECO:0000313" key="4">
    <source>
        <dbReference type="Proteomes" id="UP001501410"/>
    </source>
</evidence>
<reference evidence="4" key="1">
    <citation type="journal article" date="2019" name="Int. J. Syst. Evol. Microbiol.">
        <title>The Global Catalogue of Microorganisms (GCM) 10K type strain sequencing project: providing services to taxonomists for standard genome sequencing and annotation.</title>
        <authorList>
            <consortium name="The Broad Institute Genomics Platform"/>
            <consortium name="The Broad Institute Genome Sequencing Center for Infectious Disease"/>
            <person name="Wu L."/>
            <person name="Ma J."/>
        </authorList>
    </citation>
    <scope>NUCLEOTIDE SEQUENCE [LARGE SCALE GENOMIC DNA]</scope>
    <source>
        <strain evidence="4">JCM 31921</strain>
    </source>
</reference>
<feature type="transmembrane region" description="Helical" evidence="1">
    <location>
        <begin position="12"/>
        <end position="29"/>
    </location>
</feature>
<accession>A0ABP8MYX0</accession>
<evidence type="ECO:0000313" key="3">
    <source>
        <dbReference type="EMBL" id="GAA4458400.1"/>
    </source>
</evidence>
<keyword evidence="4" id="KW-1185">Reference proteome</keyword>
<proteinExistence type="predicted"/>